<keyword evidence="2 5" id="KW-0378">Hydrolase</keyword>
<dbReference type="AlphaFoldDB" id="A0A9X3LHS3"/>
<dbReference type="Gene3D" id="3.20.20.140">
    <property type="entry name" value="Metal-dependent hydrolases"/>
    <property type="match status" value="1"/>
</dbReference>
<dbReference type="RefSeq" id="WP_269926340.1">
    <property type="nucleotide sequence ID" value="NZ_JAMKBJ010000006.1"/>
</dbReference>
<dbReference type="SUPFAM" id="SSF89550">
    <property type="entry name" value="PHP domain-like"/>
    <property type="match status" value="1"/>
</dbReference>
<dbReference type="EMBL" id="JAMKBJ010000006">
    <property type="protein sequence ID" value="MCZ8537246.1"/>
    <property type="molecule type" value="Genomic_DNA"/>
</dbReference>
<comment type="catalytic activity">
    <reaction evidence="4 5">
        <text>O-phospho-L-tyrosyl-[protein] + H2O = L-tyrosyl-[protein] + phosphate</text>
        <dbReference type="Rhea" id="RHEA:10684"/>
        <dbReference type="Rhea" id="RHEA-COMP:10136"/>
        <dbReference type="Rhea" id="RHEA-COMP:20101"/>
        <dbReference type="ChEBI" id="CHEBI:15377"/>
        <dbReference type="ChEBI" id="CHEBI:43474"/>
        <dbReference type="ChEBI" id="CHEBI:46858"/>
        <dbReference type="ChEBI" id="CHEBI:61978"/>
        <dbReference type="EC" id="3.1.3.48"/>
    </reaction>
</comment>
<dbReference type="Proteomes" id="UP001152173">
    <property type="component" value="Unassembled WGS sequence"/>
</dbReference>
<dbReference type="EC" id="3.1.3.48" evidence="5"/>
<evidence type="ECO:0000256" key="1">
    <source>
        <dbReference type="ARBA" id="ARBA00005750"/>
    </source>
</evidence>
<accession>A0A9X3LHS3</accession>
<evidence type="ECO:0000256" key="3">
    <source>
        <dbReference type="ARBA" id="ARBA00022912"/>
    </source>
</evidence>
<dbReference type="GO" id="GO:0030145">
    <property type="term" value="F:manganese ion binding"/>
    <property type="evidence" value="ECO:0007669"/>
    <property type="project" value="UniProtKB-UniRule"/>
</dbReference>
<evidence type="ECO:0000256" key="2">
    <source>
        <dbReference type="ARBA" id="ARBA00022801"/>
    </source>
</evidence>
<comment type="similarity">
    <text evidence="1 5">Belongs to the metallo-dependent hydrolases superfamily. CpsB/CapC family.</text>
</comment>
<evidence type="ECO:0000256" key="5">
    <source>
        <dbReference type="PIRNR" id="PIRNR016557"/>
    </source>
</evidence>
<sequence length="256" mass="28732">MIIDMHSHILAGVDDGPKTTLESIELLEQAVKEGITDIIATSHAYHPQFHTPFEEIHKQVVDLNELCKQQEIPLNIYSGQEIRVCDQTVVNLLAGKALGLANSKYVLIELPSQGIPAFTIQLIQQVLNQNKIPIIAHPERNRAISEKPNRLSKLIQHGALAQVTAGSLAGHFGKSIQQTAVQLVDAHLVHVYGSDVHNLVNRPFLFNKGLDYLDKLKKHEYVDILLENNARILSNDEMILLEPEEIGKSKWWKVFN</sequence>
<dbReference type="Pfam" id="PF19567">
    <property type="entry name" value="CpsB_CapC"/>
    <property type="match status" value="1"/>
</dbReference>
<evidence type="ECO:0000313" key="6">
    <source>
        <dbReference type="EMBL" id="MCZ8537246.1"/>
    </source>
</evidence>
<comment type="caution">
    <text evidence="6">The sequence shown here is derived from an EMBL/GenBank/DDBJ whole genome shotgun (WGS) entry which is preliminary data.</text>
</comment>
<evidence type="ECO:0000313" key="7">
    <source>
        <dbReference type="Proteomes" id="UP001152173"/>
    </source>
</evidence>
<keyword evidence="7" id="KW-1185">Reference proteome</keyword>
<keyword evidence="3 5" id="KW-0904">Protein phosphatase</keyword>
<dbReference type="PANTHER" id="PTHR39181">
    <property type="entry name" value="TYROSINE-PROTEIN PHOSPHATASE YWQE"/>
    <property type="match status" value="1"/>
</dbReference>
<dbReference type="GO" id="GO:0004725">
    <property type="term" value="F:protein tyrosine phosphatase activity"/>
    <property type="evidence" value="ECO:0007669"/>
    <property type="project" value="UniProtKB-UniRule"/>
</dbReference>
<dbReference type="InterPro" id="IPR016667">
    <property type="entry name" value="Caps_polysacc_synth_CpsB/CapC"/>
</dbReference>
<dbReference type="PIRSF" id="PIRSF016557">
    <property type="entry name" value="Caps_synth_CpsB"/>
    <property type="match status" value="1"/>
</dbReference>
<dbReference type="InterPro" id="IPR016195">
    <property type="entry name" value="Pol/histidinol_Pase-like"/>
</dbReference>
<organism evidence="6 7">
    <name type="scientific">Paenisporosarcina quisquiliarum</name>
    <dbReference type="NCBI Taxonomy" id="365346"/>
    <lineage>
        <taxon>Bacteria</taxon>
        <taxon>Bacillati</taxon>
        <taxon>Bacillota</taxon>
        <taxon>Bacilli</taxon>
        <taxon>Bacillales</taxon>
        <taxon>Caryophanaceae</taxon>
        <taxon>Paenisporosarcina</taxon>
    </lineage>
</organism>
<evidence type="ECO:0000256" key="4">
    <source>
        <dbReference type="ARBA" id="ARBA00051722"/>
    </source>
</evidence>
<protein>
    <recommendedName>
        <fullName evidence="5">Tyrosine-protein phosphatase</fullName>
        <ecNumber evidence="5">3.1.3.48</ecNumber>
    </recommendedName>
</protein>
<reference evidence="6" key="1">
    <citation type="submission" date="2022-05" db="EMBL/GenBank/DDBJ databases">
        <authorList>
            <person name="Colautti A."/>
            <person name="Iacumin L."/>
        </authorList>
    </citation>
    <scope>NUCLEOTIDE SEQUENCE</scope>
    <source>
        <strain evidence="6">SK 55</strain>
    </source>
</reference>
<proteinExistence type="inferred from homology"/>
<dbReference type="PANTHER" id="PTHR39181:SF1">
    <property type="entry name" value="TYROSINE-PROTEIN PHOSPHATASE YWQE"/>
    <property type="match status" value="1"/>
</dbReference>
<name>A0A9X3LHS3_9BACL</name>
<gene>
    <name evidence="6" type="ORF">M9R32_08650</name>
</gene>